<dbReference type="InterPro" id="IPR005064">
    <property type="entry name" value="BUG"/>
</dbReference>
<evidence type="ECO:0000256" key="2">
    <source>
        <dbReference type="SAM" id="SignalP"/>
    </source>
</evidence>
<dbReference type="OrthoDB" id="7243230at2"/>
<dbReference type="SUPFAM" id="SSF53850">
    <property type="entry name" value="Periplasmic binding protein-like II"/>
    <property type="match status" value="1"/>
</dbReference>
<reference evidence="3 4" key="1">
    <citation type="submission" date="2018-10" db="EMBL/GenBank/DDBJ databases">
        <title>Xanthobacter tagetidis genome sequencing and assembly.</title>
        <authorList>
            <person name="Maclea K.S."/>
            <person name="Goen A.E."/>
            <person name="Fatima S.A."/>
        </authorList>
    </citation>
    <scope>NUCLEOTIDE SEQUENCE [LARGE SCALE GENOMIC DNA]</scope>
    <source>
        <strain evidence="3 4">ATCC 700314</strain>
    </source>
</reference>
<feature type="chain" id="PRO_5018086129" evidence="2">
    <location>
        <begin position="27"/>
        <end position="327"/>
    </location>
</feature>
<dbReference type="EMBL" id="RCTF01000017">
    <property type="protein sequence ID" value="RLP74896.1"/>
    <property type="molecule type" value="Genomic_DNA"/>
</dbReference>
<dbReference type="PANTHER" id="PTHR42928">
    <property type="entry name" value="TRICARBOXYLATE-BINDING PROTEIN"/>
    <property type="match status" value="1"/>
</dbReference>
<dbReference type="Gene3D" id="3.40.190.150">
    <property type="entry name" value="Bordetella uptake gene, domain 1"/>
    <property type="match status" value="1"/>
</dbReference>
<dbReference type="RefSeq" id="WP_121624731.1">
    <property type="nucleotide sequence ID" value="NZ_JACIIW010000005.1"/>
</dbReference>
<dbReference type="PIRSF" id="PIRSF017082">
    <property type="entry name" value="YflP"/>
    <property type="match status" value="1"/>
</dbReference>
<sequence>MKLIVNLMRGAALAAVLGLSGAPARADDAAANYPSKPIRLIAPFAPGALTDTLARLIGNKMSVAWGQPVVVENRPGAAGAIGTAAVANSPPDGYTLVVITSGHVINPNFTQLPYDPVKSFEPVILLTEIPNLVAVHPSVPVKTLDEYVKLVKANPKDYAYATSGAGGSSHITMEWFKTVAKLDNAHVSYKGGSLAITDLAAGHIKTAMSTVPTGFPYVDSGRVRAIAVSSKKRSPVLPDVPTLEESGYPVVSVEWWGVLAPAGTPLAIREKLNAEIARIMKMPDVEQKLSQIGVAFTGGSIAQFDEFLKDEMVKWARVIKEANVKNE</sequence>
<dbReference type="Gene3D" id="3.40.190.10">
    <property type="entry name" value="Periplasmic binding protein-like II"/>
    <property type="match status" value="1"/>
</dbReference>
<gene>
    <name evidence="3" type="ORF">D9R14_18000</name>
</gene>
<dbReference type="PANTHER" id="PTHR42928:SF5">
    <property type="entry name" value="BLR1237 PROTEIN"/>
    <property type="match status" value="1"/>
</dbReference>
<protein>
    <submittedName>
        <fullName evidence="3">Tripartite tricarboxylate transporter substrate binding protein</fullName>
    </submittedName>
</protein>
<keyword evidence="2" id="KW-0732">Signal</keyword>
<evidence type="ECO:0000313" key="4">
    <source>
        <dbReference type="Proteomes" id="UP000269692"/>
    </source>
</evidence>
<name>A0A3L7A3H8_9HYPH</name>
<evidence type="ECO:0000313" key="3">
    <source>
        <dbReference type="EMBL" id="RLP74896.1"/>
    </source>
</evidence>
<dbReference type="AlphaFoldDB" id="A0A3L7A3H8"/>
<feature type="signal peptide" evidence="2">
    <location>
        <begin position="1"/>
        <end position="26"/>
    </location>
</feature>
<organism evidence="3 4">
    <name type="scientific">Xanthobacter tagetidis</name>
    <dbReference type="NCBI Taxonomy" id="60216"/>
    <lineage>
        <taxon>Bacteria</taxon>
        <taxon>Pseudomonadati</taxon>
        <taxon>Pseudomonadota</taxon>
        <taxon>Alphaproteobacteria</taxon>
        <taxon>Hyphomicrobiales</taxon>
        <taxon>Xanthobacteraceae</taxon>
        <taxon>Xanthobacter</taxon>
    </lineage>
</organism>
<comment type="caution">
    <text evidence="3">The sequence shown here is derived from an EMBL/GenBank/DDBJ whole genome shotgun (WGS) entry which is preliminary data.</text>
</comment>
<dbReference type="InterPro" id="IPR042100">
    <property type="entry name" value="Bug_dom1"/>
</dbReference>
<evidence type="ECO:0000256" key="1">
    <source>
        <dbReference type="ARBA" id="ARBA00006987"/>
    </source>
</evidence>
<dbReference type="Pfam" id="PF03401">
    <property type="entry name" value="TctC"/>
    <property type="match status" value="1"/>
</dbReference>
<dbReference type="CDD" id="cd13578">
    <property type="entry name" value="PBP2_Bug27"/>
    <property type="match status" value="1"/>
</dbReference>
<dbReference type="Proteomes" id="UP000269692">
    <property type="component" value="Unassembled WGS sequence"/>
</dbReference>
<keyword evidence="4" id="KW-1185">Reference proteome</keyword>
<accession>A0A3L7A3H8</accession>
<proteinExistence type="inferred from homology"/>
<comment type="similarity">
    <text evidence="1">Belongs to the UPF0065 (bug) family.</text>
</comment>